<keyword evidence="7" id="KW-0547">Nucleotide-binding</keyword>
<proteinExistence type="predicted"/>
<comment type="catalytic activity">
    <reaction evidence="1">
        <text>ATP + protein L-histidine = ADP + protein N-phospho-L-histidine.</text>
        <dbReference type="EC" id="2.7.13.3"/>
    </reaction>
</comment>
<evidence type="ECO:0000256" key="5">
    <source>
        <dbReference type="ARBA" id="ARBA00022679"/>
    </source>
</evidence>
<feature type="domain" description="HAMP" evidence="15">
    <location>
        <begin position="186"/>
        <end position="238"/>
    </location>
</feature>
<dbReference type="Pfam" id="PF08521">
    <property type="entry name" value="2CSK_N"/>
    <property type="match status" value="1"/>
</dbReference>
<keyword evidence="8 16" id="KW-0418">Kinase</keyword>
<dbReference type="SUPFAM" id="SSF47384">
    <property type="entry name" value="Homodimeric domain of signal transducing histidine kinase"/>
    <property type="match status" value="1"/>
</dbReference>
<dbReference type="InterPro" id="IPR036097">
    <property type="entry name" value="HisK_dim/P_sf"/>
</dbReference>
<dbReference type="InterPro" id="IPR003594">
    <property type="entry name" value="HATPase_dom"/>
</dbReference>
<evidence type="ECO:0000256" key="6">
    <source>
        <dbReference type="ARBA" id="ARBA00022692"/>
    </source>
</evidence>
<gene>
    <name evidence="16" type="ORF">HNP33_001804</name>
</gene>
<dbReference type="EC" id="2.7.13.3" evidence="3"/>
<feature type="transmembrane region" description="Helical" evidence="13">
    <location>
        <begin position="30"/>
        <end position="50"/>
    </location>
</feature>
<accession>A0ABR6RF07</accession>
<dbReference type="CDD" id="cd00075">
    <property type="entry name" value="HATPase"/>
    <property type="match status" value="1"/>
</dbReference>
<evidence type="ECO:0000256" key="9">
    <source>
        <dbReference type="ARBA" id="ARBA00022840"/>
    </source>
</evidence>
<evidence type="ECO:0000256" key="4">
    <source>
        <dbReference type="ARBA" id="ARBA00022553"/>
    </source>
</evidence>
<keyword evidence="9" id="KW-0067">ATP-binding</keyword>
<keyword evidence="10 13" id="KW-1133">Transmembrane helix</keyword>
<reference evidence="16 17" key="1">
    <citation type="submission" date="2020-08" db="EMBL/GenBank/DDBJ databases">
        <title>Functional genomics of gut bacteria from endangered species of beetles.</title>
        <authorList>
            <person name="Carlos-Shanley C."/>
        </authorList>
    </citation>
    <scope>NUCLEOTIDE SEQUENCE [LARGE SCALE GENOMIC DNA]</scope>
    <source>
        <strain evidence="16 17">S00124</strain>
    </source>
</reference>
<evidence type="ECO:0000256" key="10">
    <source>
        <dbReference type="ARBA" id="ARBA00022989"/>
    </source>
</evidence>
<evidence type="ECO:0000256" key="12">
    <source>
        <dbReference type="ARBA" id="ARBA00023136"/>
    </source>
</evidence>
<evidence type="ECO:0000256" key="2">
    <source>
        <dbReference type="ARBA" id="ARBA00004141"/>
    </source>
</evidence>
<organism evidence="16 17">
    <name type="scientific">Comamonas odontotermitis</name>
    <dbReference type="NCBI Taxonomy" id="379895"/>
    <lineage>
        <taxon>Bacteria</taxon>
        <taxon>Pseudomonadati</taxon>
        <taxon>Pseudomonadota</taxon>
        <taxon>Betaproteobacteria</taxon>
        <taxon>Burkholderiales</taxon>
        <taxon>Comamonadaceae</taxon>
        <taxon>Comamonas</taxon>
    </lineage>
</organism>
<dbReference type="SMART" id="SM00388">
    <property type="entry name" value="HisKA"/>
    <property type="match status" value="1"/>
</dbReference>
<dbReference type="PANTHER" id="PTHR45436">
    <property type="entry name" value="SENSOR HISTIDINE KINASE YKOH"/>
    <property type="match status" value="1"/>
</dbReference>
<keyword evidence="12 13" id="KW-0472">Membrane</keyword>
<evidence type="ECO:0000256" key="3">
    <source>
        <dbReference type="ARBA" id="ARBA00012438"/>
    </source>
</evidence>
<feature type="domain" description="Histidine kinase" evidence="14">
    <location>
        <begin position="246"/>
        <end position="472"/>
    </location>
</feature>
<dbReference type="Gene3D" id="3.30.565.10">
    <property type="entry name" value="Histidine kinase-like ATPase, C-terminal domain"/>
    <property type="match status" value="1"/>
</dbReference>
<evidence type="ECO:0000256" key="7">
    <source>
        <dbReference type="ARBA" id="ARBA00022741"/>
    </source>
</evidence>
<dbReference type="PROSITE" id="PS50885">
    <property type="entry name" value="HAMP"/>
    <property type="match status" value="1"/>
</dbReference>
<dbReference type="InterPro" id="IPR003660">
    <property type="entry name" value="HAMP_dom"/>
</dbReference>
<evidence type="ECO:0000259" key="15">
    <source>
        <dbReference type="PROSITE" id="PS50885"/>
    </source>
</evidence>
<evidence type="ECO:0000256" key="1">
    <source>
        <dbReference type="ARBA" id="ARBA00000085"/>
    </source>
</evidence>
<dbReference type="InterPro" id="IPR050428">
    <property type="entry name" value="TCS_sensor_his_kinase"/>
</dbReference>
<dbReference type="PRINTS" id="PR00344">
    <property type="entry name" value="BCTRLSENSOR"/>
</dbReference>
<keyword evidence="11" id="KW-0902">Two-component regulatory system</keyword>
<evidence type="ECO:0000259" key="14">
    <source>
        <dbReference type="PROSITE" id="PS50109"/>
    </source>
</evidence>
<dbReference type="GO" id="GO:0004673">
    <property type="term" value="F:protein histidine kinase activity"/>
    <property type="evidence" value="ECO:0007669"/>
    <property type="project" value="UniProtKB-EC"/>
</dbReference>
<keyword evidence="4" id="KW-0597">Phosphoprotein</keyword>
<evidence type="ECO:0000313" key="17">
    <source>
        <dbReference type="Proteomes" id="UP000562492"/>
    </source>
</evidence>
<evidence type="ECO:0000313" key="16">
    <source>
        <dbReference type="EMBL" id="MBB6577746.1"/>
    </source>
</evidence>
<sequence>MMPQVNASGQRASNAAGVHAAKPFSLRARLTWALLAVVAVAACLQAFSIYRTARAETEALFDGQMQRIALALSAGLASEVASDALADPQAKAQDMIVQIWRADGIMLYRSSNARLLPQVAVLGFSDARAHGTAFRIYALQTPTQVIQVAQEIASRRQMAGDVALRSIVPVLLLAPLIMLVVWWVVTRTLAPLQRTRSQLAARRADDLSPLPDADLPLEVQPLVQEMNLLLARLQAAFDALQRFVGDAAHELRSPLAALRLQVQSLARAPDDAARRVAGERVTAGIDRATRMVEQLLSLARQEAGQIQAATLQAVDMALLCQRSVDELQPLAQQAGLHLAFAADAAQPAITGQPDALALLLRNLLENALRYTPEGGQVQCSWGRAADEASSSSVAGRSSAVLTVEDSGPGIAAAERERVLDRFYRVPGTVAHGSGLGLAIVNAVARQHGARLALDDSPLLGGLRIRVFFDAISASGA</sequence>
<dbReference type="InterPro" id="IPR036890">
    <property type="entry name" value="HATPase_C_sf"/>
</dbReference>
<dbReference type="InterPro" id="IPR003661">
    <property type="entry name" value="HisK_dim/P_dom"/>
</dbReference>
<dbReference type="Proteomes" id="UP000562492">
    <property type="component" value="Unassembled WGS sequence"/>
</dbReference>
<dbReference type="InterPro" id="IPR004358">
    <property type="entry name" value="Sig_transdc_His_kin-like_C"/>
</dbReference>
<evidence type="ECO:0000256" key="13">
    <source>
        <dbReference type="SAM" id="Phobius"/>
    </source>
</evidence>
<evidence type="ECO:0000256" key="8">
    <source>
        <dbReference type="ARBA" id="ARBA00022777"/>
    </source>
</evidence>
<name>A0ABR6RF07_9BURK</name>
<dbReference type="EMBL" id="JACHKZ010000009">
    <property type="protein sequence ID" value="MBB6577746.1"/>
    <property type="molecule type" value="Genomic_DNA"/>
</dbReference>
<comment type="caution">
    <text evidence="16">The sequence shown here is derived from an EMBL/GenBank/DDBJ whole genome shotgun (WGS) entry which is preliminary data.</text>
</comment>
<dbReference type="SUPFAM" id="SSF55874">
    <property type="entry name" value="ATPase domain of HSP90 chaperone/DNA topoisomerase II/histidine kinase"/>
    <property type="match status" value="1"/>
</dbReference>
<dbReference type="Pfam" id="PF02518">
    <property type="entry name" value="HATPase_c"/>
    <property type="match status" value="1"/>
</dbReference>
<protein>
    <recommendedName>
        <fullName evidence="3">histidine kinase</fullName>
        <ecNumber evidence="3">2.7.13.3</ecNumber>
    </recommendedName>
</protein>
<dbReference type="PANTHER" id="PTHR45436:SF14">
    <property type="entry name" value="SENSOR PROTEIN QSEC"/>
    <property type="match status" value="1"/>
</dbReference>
<dbReference type="SMART" id="SM00387">
    <property type="entry name" value="HATPase_c"/>
    <property type="match status" value="1"/>
</dbReference>
<evidence type="ECO:0000256" key="11">
    <source>
        <dbReference type="ARBA" id="ARBA00023012"/>
    </source>
</evidence>
<dbReference type="InterPro" id="IPR013727">
    <property type="entry name" value="2CSK_N"/>
</dbReference>
<dbReference type="InterPro" id="IPR005467">
    <property type="entry name" value="His_kinase_dom"/>
</dbReference>
<keyword evidence="5 16" id="KW-0808">Transferase</keyword>
<comment type="subcellular location">
    <subcellularLocation>
        <location evidence="2">Membrane</location>
        <topology evidence="2">Multi-pass membrane protein</topology>
    </subcellularLocation>
</comment>
<dbReference type="Pfam" id="PF00512">
    <property type="entry name" value="HisKA"/>
    <property type="match status" value="1"/>
</dbReference>
<dbReference type="PROSITE" id="PS50109">
    <property type="entry name" value="HIS_KIN"/>
    <property type="match status" value="1"/>
</dbReference>
<dbReference type="CDD" id="cd00082">
    <property type="entry name" value="HisKA"/>
    <property type="match status" value="1"/>
</dbReference>
<feature type="transmembrane region" description="Helical" evidence="13">
    <location>
        <begin position="162"/>
        <end position="185"/>
    </location>
</feature>
<keyword evidence="17" id="KW-1185">Reference proteome</keyword>
<dbReference type="Gene3D" id="1.10.287.130">
    <property type="match status" value="1"/>
</dbReference>
<keyword evidence="6 13" id="KW-0812">Transmembrane</keyword>